<reference evidence="1 3" key="1">
    <citation type="submission" date="2017-01" db="EMBL/GenBank/DDBJ databases">
        <title>Lactobacillus chiayiensis sp. nov., a lactic acid bacterium isolated from compost.</title>
        <authorList>
            <person name="Huang C.-H."/>
        </authorList>
    </citation>
    <scope>NUCLEOTIDE SEQUENCE [LARGE SCALE GENOMIC DNA]</scope>
    <source>
        <strain evidence="1">Chh01</strain>
        <strain evidence="3">chh01</strain>
    </source>
</reference>
<reference evidence="2" key="2">
    <citation type="submission" date="2022-10" db="EMBL/GenBank/DDBJ databases">
        <title>Comparative genomic analysis and in-vitro probiotic properties of the potential probiotic L. chiayiensis AACE 3.</title>
        <authorList>
            <person name="Kang X."/>
        </authorList>
    </citation>
    <scope>NUCLEOTIDE SEQUENCE</scope>
    <source>
        <strain evidence="2">AACE 3</strain>
    </source>
</reference>
<keyword evidence="4" id="KW-1185">Reference proteome</keyword>
<dbReference type="Proteomes" id="UP001164790">
    <property type="component" value="Chromosome"/>
</dbReference>
<sequence>MQIKTRKQGNSLTLIVPKEFNIAPGQRVVPKLRANGIFYRFVDDKDDFFDFSTDVLKSLVAQGLTGNELVSEFNRQKHAISASLSTLANDYDVITLSRKELKKKIGL</sequence>
<organism evidence="1 3">
    <name type="scientific">Lacticaseibacillus chiayiensis</name>
    <dbReference type="NCBI Taxonomy" id="2100821"/>
    <lineage>
        <taxon>Bacteria</taxon>
        <taxon>Bacillati</taxon>
        <taxon>Bacillota</taxon>
        <taxon>Bacilli</taxon>
        <taxon>Lactobacillales</taxon>
        <taxon>Lactobacillaceae</taxon>
        <taxon>Lacticaseibacillus</taxon>
    </lineage>
</organism>
<evidence type="ECO:0008006" key="5">
    <source>
        <dbReference type="Google" id="ProtNLM"/>
    </source>
</evidence>
<accession>A0A4Q1UHQ2</accession>
<name>A0A4Q1UHQ2_9LACO</name>
<dbReference type="EMBL" id="CP107523">
    <property type="protein sequence ID" value="UYN56379.1"/>
    <property type="molecule type" value="Genomic_DNA"/>
</dbReference>
<dbReference type="AlphaFoldDB" id="A0A4Q1UHQ2"/>
<proteinExistence type="predicted"/>
<protein>
    <recommendedName>
        <fullName evidence="5">AbrB family transcriptional regulator</fullName>
    </recommendedName>
</protein>
<evidence type="ECO:0000313" key="1">
    <source>
        <dbReference type="EMBL" id="RXT30665.1"/>
    </source>
</evidence>
<evidence type="ECO:0000313" key="4">
    <source>
        <dbReference type="Proteomes" id="UP001164790"/>
    </source>
</evidence>
<dbReference type="RefSeq" id="WP_191983418.1">
    <property type="nucleotide sequence ID" value="NZ_CP074378.1"/>
</dbReference>
<evidence type="ECO:0000313" key="2">
    <source>
        <dbReference type="EMBL" id="UYN56379.1"/>
    </source>
</evidence>
<evidence type="ECO:0000313" key="3">
    <source>
        <dbReference type="Proteomes" id="UP000290475"/>
    </source>
</evidence>
<dbReference type="Proteomes" id="UP000290475">
    <property type="component" value="Unassembled WGS sequence"/>
</dbReference>
<gene>
    <name evidence="1" type="ORF">BVJ53_00155</name>
    <name evidence="2" type="ORF">OFW50_13075</name>
</gene>
<dbReference type="EMBL" id="MSSM01000001">
    <property type="protein sequence ID" value="RXT30665.1"/>
    <property type="molecule type" value="Genomic_DNA"/>
</dbReference>